<keyword evidence="2" id="KW-0732">Signal</keyword>
<dbReference type="OrthoDB" id="39591at2759"/>
<protein>
    <submittedName>
        <fullName evidence="4">TANGO6</fullName>
    </submittedName>
</protein>
<name>A0A7J7JUJ6_BUGNE</name>
<feature type="domain" description="TANGO6 N-terminal" evidence="3">
    <location>
        <begin position="97"/>
        <end position="240"/>
    </location>
</feature>
<evidence type="ECO:0000256" key="2">
    <source>
        <dbReference type="SAM" id="SignalP"/>
    </source>
</evidence>
<dbReference type="Proteomes" id="UP000593567">
    <property type="component" value="Unassembled WGS sequence"/>
</dbReference>
<comment type="caution">
    <text evidence="4">The sequence shown here is derived from an EMBL/GenBank/DDBJ whole genome shotgun (WGS) entry which is preliminary data.</text>
</comment>
<dbReference type="GO" id="GO:0009306">
    <property type="term" value="P:protein secretion"/>
    <property type="evidence" value="ECO:0007669"/>
    <property type="project" value="TreeGrafter"/>
</dbReference>
<feature type="compositionally biased region" description="Polar residues" evidence="1">
    <location>
        <begin position="242"/>
        <end position="277"/>
    </location>
</feature>
<evidence type="ECO:0000256" key="1">
    <source>
        <dbReference type="SAM" id="MobiDB-lite"/>
    </source>
</evidence>
<dbReference type="AlphaFoldDB" id="A0A7J7JUJ6"/>
<feature type="signal peptide" evidence="2">
    <location>
        <begin position="1"/>
        <end position="15"/>
    </location>
</feature>
<gene>
    <name evidence="4" type="ORF">EB796_012099</name>
</gene>
<dbReference type="PANTHER" id="PTHR20959">
    <property type="entry name" value="TRANSPORT AND GOLGI ORGANIZATION PROTEIN 6 FAMILY MEMBER"/>
    <property type="match status" value="1"/>
</dbReference>
<evidence type="ECO:0000313" key="4">
    <source>
        <dbReference type="EMBL" id="KAF6029595.1"/>
    </source>
</evidence>
<proteinExistence type="predicted"/>
<evidence type="ECO:0000259" key="3">
    <source>
        <dbReference type="Pfam" id="PF25267"/>
    </source>
</evidence>
<sequence length="305" mass="33290">MILCSIQLCFQYILGSNIAAMSVANIIDCLQKMVQAGFEGLRDELDLLVSTLTQLSKNCDQAIVLLQQYSIECGAEIFVSGNSVDHVTQPSHVTGDDHVTNRYIRLVYWLLAKLNSTIKQEVELFEARQSENLPSVKNEHTAPPLRPDVLSINHQSILAKVYQFVIALGVIPHLPAGVGVPIGTRSKFGHVVSSLVKPSKSRLISNVTELLELIQPSNVRSVFMAKHIGDLIAALTWLSQSHDTPSGSHDTPSGSHDTSSGSCDTPSESCDTSSGSHDCSGDKENASYFRECLEDLLTRSYPQLL</sequence>
<keyword evidence="5" id="KW-1185">Reference proteome</keyword>
<dbReference type="InterPro" id="IPR039600">
    <property type="entry name" value="TANGO6/Rtp1"/>
</dbReference>
<evidence type="ECO:0000313" key="5">
    <source>
        <dbReference type="Proteomes" id="UP000593567"/>
    </source>
</evidence>
<reference evidence="4" key="1">
    <citation type="submission" date="2020-06" db="EMBL/GenBank/DDBJ databases">
        <title>Draft genome of Bugula neritina, a colonial animal packing powerful symbionts and potential medicines.</title>
        <authorList>
            <person name="Rayko M."/>
        </authorList>
    </citation>
    <scope>NUCLEOTIDE SEQUENCE [LARGE SCALE GENOMIC DNA]</scope>
    <source>
        <strain evidence="4">Kwan_BN1</strain>
    </source>
</reference>
<dbReference type="EMBL" id="VXIV02001807">
    <property type="protein sequence ID" value="KAF6029595.1"/>
    <property type="molecule type" value="Genomic_DNA"/>
</dbReference>
<dbReference type="PANTHER" id="PTHR20959:SF1">
    <property type="entry name" value="TRANSPORT AND GOLGI ORGANIZATION PROTEIN 6 HOMOLOG"/>
    <property type="match status" value="1"/>
</dbReference>
<dbReference type="Pfam" id="PF25267">
    <property type="entry name" value="TANGO6_N"/>
    <property type="match status" value="1"/>
</dbReference>
<accession>A0A7J7JUJ6</accession>
<feature type="region of interest" description="Disordered" evidence="1">
    <location>
        <begin position="242"/>
        <end position="281"/>
    </location>
</feature>
<organism evidence="4 5">
    <name type="scientific">Bugula neritina</name>
    <name type="common">Brown bryozoan</name>
    <name type="synonym">Sertularia neritina</name>
    <dbReference type="NCBI Taxonomy" id="10212"/>
    <lineage>
        <taxon>Eukaryota</taxon>
        <taxon>Metazoa</taxon>
        <taxon>Spiralia</taxon>
        <taxon>Lophotrochozoa</taxon>
        <taxon>Bryozoa</taxon>
        <taxon>Gymnolaemata</taxon>
        <taxon>Cheilostomatida</taxon>
        <taxon>Flustrina</taxon>
        <taxon>Buguloidea</taxon>
        <taxon>Bugulidae</taxon>
        <taxon>Bugula</taxon>
    </lineage>
</organism>
<feature type="chain" id="PRO_5029556479" evidence="2">
    <location>
        <begin position="16"/>
        <end position="305"/>
    </location>
</feature>
<dbReference type="InterPro" id="IPR057347">
    <property type="entry name" value="TANGO6_N"/>
</dbReference>